<reference evidence="1" key="2">
    <citation type="journal article" date="2022" name="New Phytol.">
        <title>Evolutionary transition to the ectomycorrhizal habit in the genomes of a hyperdiverse lineage of mushroom-forming fungi.</title>
        <authorList>
            <person name="Looney B."/>
            <person name="Miyauchi S."/>
            <person name="Morin E."/>
            <person name="Drula E."/>
            <person name="Courty P.E."/>
            <person name="Kohler A."/>
            <person name="Kuo A."/>
            <person name="LaButti K."/>
            <person name="Pangilinan J."/>
            <person name="Lipzen A."/>
            <person name="Riley R."/>
            <person name="Andreopoulos W."/>
            <person name="He G."/>
            <person name="Johnson J."/>
            <person name="Nolan M."/>
            <person name="Tritt A."/>
            <person name="Barry K.W."/>
            <person name="Grigoriev I.V."/>
            <person name="Nagy L.G."/>
            <person name="Hibbett D."/>
            <person name="Henrissat B."/>
            <person name="Matheny P.B."/>
            <person name="Labbe J."/>
            <person name="Martin F.M."/>
        </authorList>
    </citation>
    <scope>NUCLEOTIDE SEQUENCE</scope>
    <source>
        <strain evidence="1">EC-137</strain>
    </source>
</reference>
<gene>
    <name evidence="1" type="ORF">K488DRAFT_49566</name>
</gene>
<keyword evidence="2" id="KW-1185">Reference proteome</keyword>
<sequence length="708" mass="78884">MTERDASPELDPSDPKPIRKLKESLINRIAAGEIIQRPANALKELIENSLDAGATAIKTTVKDGGMKLLQIQDNGCGIKKADLPILAQRFTTSKISAYSDLSSLRTYGFRGEALASISHVANLTVTTKTRNDSCAWKASYVDGELVAPKAGANADPKPFAGVDGTTITVENLFYNTPIRLSALRGSSEEYARILDVIQKYSIHNALVSFVCKKVGSSTPDISTPADSSTLQAIRSLYGQSIGKSLLHIDVENEPNAEHSWKAEVYFSNANYHAKRTTFLLFINHRLVESNRIKRALEAVYTGVLPKGASPFFYVSLELDPRSVDVNVHPTKREVHFIDEDDITIRIADNMQTKLAKAGERTFEYQSLLTGGVAPPGSIKKAGSKDKARAAPVDDEEEAASSSEAVLPVPGERKIYSQHKVRTSAADRTLDAMFPVPGPSQVKDAEPASTPKARETFIQESTCYLLSIRGMRRRVLQQRHRQLYEIIQNHTFVGIVDLDRELSLIQHTTRLYLVSHGALSEELFYQLGLRQFGNLPRLRLDPPPPLRELIALAIEAEEHSDKSGMSKNELVEAIAGILLDKREMLRDYFSLTLSEDGLVESLPLLHRESPPNLDKLPLFLMRLGPQVNWTSEDECLDSFLRELAYFYTPGPSPFTGEGKETDTKAERWQIEHVLFPAMRQYLVPPKNLLDRDIVMVANVPDLYRVFERC</sequence>
<organism evidence="1 2">
    <name type="scientific">Vararia minispora EC-137</name>
    <dbReference type="NCBI Taxonomy" id="1314806"/>
    <lineage>
        <taxon>Eukaryota</taxon>
        <taxon>Fungi</taxon>
        <taxon>Dikarya</taxon>
        <taxon>Basidiomycota</taxon>
        <taxon>Agaricomycotina</taxon>
        <taxon>Agaricomycetes</taxon>
        <taxon>Russulales</taxon>
        <taxon>Lachnocladiaceae</taxon>
        <taxon>Vararia</taxon>
    </lineage>
</organism>
<reference evidence="1" key="1">
    <citation type="submission" date="2021-02" db="EMBL/GenBank/DDBJ databases">
        <authorList>
            <consortium name="DOE Joint Genome Institute"/>
            <person name="Ahrendt S."/>
            <person name="Looney B.P."/>
            <person name="Miyauchi S."/>
            <person name="Morin E."/>
            <person name="Drula E."/>
            <person name="Courty P.E."/>
            <person name="Chicoki N."/>
            <person name="Fauchery L."/>
            <person name="Kohler A."/>
            <person name="Kuo A."/>
            <person name="Labutti K."/>
            <person name="Pangilinan J."/>
            <person name="Lipzen A."/>
            <person name="Riley R."/>
            <person name="Andreopoulos W."/>
            <person name="He G."/>
            <person name="Johnson J."/>
            <person name="Barry K.W."/>
            <person name="Grigoriev I.V."/>
            <person name="Nagy L."/>
            <person name="Hibbett D."/>
            <person name="Henrissat B."/>
            <person name="Matheny P.B."/>
            <person name="Labbe J."/>
            <person name="Martin F."/>
        </authorList>
    </citation>
    <scope>NUCLEOTIDE SEQUENCE</scope>
    <source>
        <strain evidence="1">EC-137</strain>
    </source>
</reference>
<protein>
    <submittedName>
        <fullName evidence="1">DNA mismatch repair protein MutL</fullName>
    </submittedName>
</protein>
<evidence type="ECO:0000313" key="2">
    <source>
        <dbReference type="Proteomes" id="UP000814128"/>
    </source>
</evidence>
<dbReference type="EMBL" id="MU273541">
    <property type="protein sequence ID" value="KAI0032604.1"/>
    <property type="molecule type" value="Genomic_DNA"/>
</dbReference>
<comment type="caution">
    <text evidence="1">The sequence shown here is derived from an EMBL/GenBank/DDBJ whole genome shotgun (WGS) entry which is preliminary data.</text>
</comment>
<accession>A0ACB8QL94</accession>
<dbReference type="Proteomes" id="UP000814128">
    <property type="component" value="Unassembled WGS sequence"/>
</dbReference>
<proteinExistence type="predicted"/>
<name>A0ACB8QL94_9AGAM</name>
<evidence type="ECO:0000313" key="1">
    <source>
        <dbReference type="EMBL" id="KAI0032604.1"/>
    </source>
</evidence>